<evidence type="ECO:0000259" key="1">
    <source>
        <dbReference type="Pfam" id="PF13480"/>
    </source>
</evidence>
<dbReference type="InterPro" id="IPR016181">
    <property type="entry name" value="Acyl_CoA_acyltransferase"/>
</dbReference>
<sequence length="358" mass="39025">MMAGGYAFLMDQAPLVTANKKERIRVVGDAEWDAHITRLGITDTYSCAAYHRASALLEPEGTRPVLLAFGDGAGEVALPLLLRPLPDDAGWDATSAYGYGGPISRGTPDLCAFGEALNGWAEEQGVVCTFLRLNPLLDNGRLVPSTAELVDASSTVAWDLSPGRDLRQGLHSDQRRSVRKAERAGVTITVTSRPSDLEHVQELYDATMQRQQAANFFLFPKAYWQALVVDDQLLAPLLVEARLADRVISALLCFVSDPWLHAHLSAGDDVARAVGASAACYLAAAEWGQTHGLTGFHLGGGVGGSRTSPLYAFKQRFDPQSRPRQFQVAKLVHDRDRYRELAGSDATDGFFPPWRRPH</sequence>
<keyword evidence="3" id="KW-1185">Reference proteome</keyword>
<feature type="domain" description="BioF2-like acetyltransferase" evidence="1">
    <location>
        <begin position="175"/>
        <end position="301"/>
    </location>
</feature>
<proteinExistence type="predicted"/>
<dbReference type="PANTHER" id="PTHR36174:SF1">
    <property type="entry name" value="LIPID II:GLYCINE GLYCYLTRANSFERASE"/>
    <property type="match status" value="1"/>
</dbReference>
<keyword evidence="2" id="KW-0012">Acyltransferase</keyword>
<keyword evidence="2" id="KW-0808">Transferase</keyword>
<organism evidence="2 3">
    <name type="scientific">Pseudarthrobacter siccitolerans</name>
    <dbReference type="NCBI Taxonomy" id="861266"/>
    <lineage>
        <taxon>Bacteria</taxon>
        <taxon>Bacillati</taxon>
        <taxon>Actinomycetota</taxon>
        <taxon>Actinomycetes</taxon>
        <taxon>Micrococcales</taxon>
        <taxon>Micrococcaceae</taxon>
        <taxon>Pseudarthrobacter</taxon>
    </lineage>
</organism>
<dbReference type="InterPro" id="IPR050644">
    <property type="entry name" value="PG_Glycine_Bridge_Synth"/>
</dbReference>
<accession>A0ABU0PJ08</accession>
<dbReference type="EC" id="2.3.2.10" evidence="2"/>
<protein>
    <submittedName>
        <fullName evidence="2">Serine/alanine adding enzyme</fullName>
        <ecNumber evidence="2">2.3.2.10</ecNumber>
    </submittedName>
</protein>
<dbReference type="Pfam" id="PF13480">
    <property type="entry name" value="Acetyltransf_6"/>
    <property type="match status" value="1"/>
</dbReference>
<dbReference type="InterPro" id="IPR038740">
    <property type="entry name" value="BioF2-like_GNAT_dom"/>
</dbReference>
<dbReference type="SUPFAM" id="SSF55729">
    <property type="entry name" value="Acyl-CoA N-acyltransferases (Nat)"/>
    <property type="match status" value="1"/>
</dbReference>
<gene>
    <name evidence="2" type="ORF">QFZ36_001510</name>
</gene>
<reference evidence="2 3" key="1">
    <citation type="submission" date="2023-07" db="EMBL/GenBank/DDBJ databases">
        <title>Comparative genomics of wheat-associated soil bacteria to identify genetic determinants of phenazine resistance.</title>
        <authorList>
            <person name="Mouncey N."/>
        </authorList>
    </citation>
    <scope>NUCLEOTIDE SEQUENCE [LARGE SCALE GENOMIC DNA]</scope>
    <source>
        <strain evidence="2 3">W1I3</strain>
    </source>
</reference>
<comment type="caution">
    <text evidence="2">The sequence shown here is derived from an EMBL/GenBank/DDBJ whole genome shotgun (WGS) entry which is preliminary data.</text>
</comment>
<dbReference type="Proteomes" id="UP001236806">
    <property type="component" value="Unassembled WGS sequence"/>
</dbReference>
<evidence type="ECO:0000313" key="3">
    <source>
        <dbReference type="Proteomes" id="UP001236806"/>
    </source>
</evidence>
<dbReference type="GO" id="GO:0047206">
    <property type="term" value="F:UDP-N-acetylmuramoylpentapeptide-lysine N6-alanyltransferase activity"/>
    <property type="evidence" value="ECO:0007669"/>
    <property type="project" value="UniProtKB-EC"/>
</dbReference>
<dbReference type="PANTHER" id="PTHR36174">
    <property type="entry name" value="LIPID II:GLYCINE GLYCYLTRANSFERASE"/>
    <property type="match status" value="1"/>
</dbReference>
<dbReference type="EMBL" id="JAUSXB010000001">
    <property type="protein sequence ID" value="MDQ0673949.1"/>
    <property type="molecule type" value="Genomic_DNA"/>
</dbReference>
<evidence type="ECO:0000313" key="2">
    <source>
        <dbReference type="EMBL" id="MDQ0673949.1"/>
    </source>
</evidence>
<dbReference type="Gene3D" id="3.40.630.30">
    <property type="match status" value="1"/>
</dbReference>
<name>A0ABU0PJ08_9MICC</name>